<comment type="subcellular location">
    <subcellularLocation>
        <location evidence="1 12">Cytoplasm</location>
    </subcellularLocation>
</comment>
<name>A0ABY7JYL2_9ACTN</name>
<reference evidence="15" key="1">
    <citation type="submission" date="2022-05" db="EMBL/GenBank/DDBJ databases">
        <title>Jatrophihabitans sp. SB3-54 whole genome sequence.</title>
        <authorList>
            <person name="Suh M.K."/>
            <person name="Eom M.K."/>
            <person name="Kim J.S."/>
            <person name="Kim H.S."/>
            <person name="Do H.E."/>
            <person name="Shin Y.K."/>
            <person name="Lee J.-S."/>
        </authorList>
    </citation>
    <scope>NUCLEOTIDE SEQUENCE</scope>
    <source>
        <strain evidence="15">SB3-54</strain>
    </source>
</reference>
<dbReference type="InterPro" id="IPR046886">
    <property type="entry name" value="RsmE_MTase_dom"/>
</dbReference>
<organism evidence="15 16">
    <name type="scientific">Jatrophihabitans cynanchi</name>
    <dbReference type="NCBI Taxonomy" id="2944128"/>
    <lineage>
        <taxon>Bacteria</taxon>
        <taxon>Bacillati</taxon>
        <taxon>Actinomycetota</taxon>
        <taxon>Actinomycetes</taxon>
        <taxon>Jatrophihabitantales</taxon>
        <taxon>Jatrophihabitantaceae</taxon>
        <taxon>Jatrophihabitans</taxon>
    </lineage>
</organism>
<dbReference type="InterPro" id="IPR046887">
    <property type="entry name" value="RsmE_PUA-like"/>
</dbReference>
<evidence type="ECO:0000313" key="15">
    <source>
        <dbReference type="EMBL" id="WAX56422.1"/>
    </source>
</evidence>
<evidence type="ECO:0000256" key="8">
    <source>
        <dbReference type="ARBA" id="ARBA00022679"/>
    </source>
</evidence>
<dbReference type="GO" id="GO:0032259">
    <property type="term" value="P:methylation"/>
    <property type="evidence" value="ECO:0007669"/>
    <property type="project" value="UniProtKB-KW"/>
</dbReference>
<feature type="domain" description="Ribosomal RNA small subunit methyltransferase E methyltransferase" evidence="13">
    <location>
        <begin position="77"/>
        <end position="235"/>
    </location>
</feature>
<evidence type="ECO:0000256" key="9">
    <source>
        <dbReference type="ARBA" id="ARBA00022691"/>
    </source>
</evidence>
<evidence type="ECO:0000256" key="12">
    <source>
        <dbReference type="PIRNR" id="PIRNR015601"/>
    </source>
</evidence>
<accession>A0ABY7JYL2</accession>
<proteinExistence type="inferred from homology"/>
<dbReference type="NCBIfam" id="TIGR00046">
    <property type="entry name" value="RsmE family RNA methyltransferase"/>
    <property type="match status" value="1"/>
</dbReference>
<evidence type="ECO:0000256" key="7">
    <source>
        <dbReference type="ARBA" id="ARBA00022603"/>
    </source>
</evidence>
<evidence type="ECO:0000256" key="11">
    <source>
        <dbReference type="ARBA" id="ARBA00047944"/>
    </source>
</evidence>
<dbReference type="PANTHER" id="PTHR30027">
    <property type="entry name" value="RIBOSOMAL RNA SMALL SUBUNIT METHYLTRANSFERASE E"/>
    <property type="match status" value="1"/>
</dbReference>
<keyword evidence="9 12" id="KW-0949">S-adenosyl-L-methionine</keyword>
<dbReference type="Pfam" id="PF04452">
    <property type="entry name" value="Methyltrans_RNA"/>
    <property type="match status" value="1"/>
</dbReference>
<dbReference type="SUPFAM" id="SSF75217">
    <property type="entry name" value="alpha/beta knot"/>
    <property type="match status" value="1"/>
</dbReference>
<comment type="catalytic activity">
    <reaction evidence="11 12">
        <text>uridine(1498) in 16S rRNA + S-adenosyl-L-methionine = N(3)-methyluridine(1498) in 16S rRNA + S-adenosyl-L-homocysteine + H(+)</text>
        <dbReference type="Rhea" id="RHEA:42920"/>
        <dbReference type="Rhea" id="RHEA-COMP:10283"/>
        <dbReference type="Rhea" id="RHEA-COMP:10284"/>
        <dbReference type="ChEBI" id="CHEBI:15378"/>
        <dbReference type="ChEBI" id="CHEBI:57856"/>
        <dbReference type="ChEBI" id="CHEBI:59789"/>
        <dbReference type="ChEBI" id="CHEBI:65315"/>
        <dbReference type="ChEBI" id="CHEBI:74502"/>
        <dbReference type="EC" id="2.1.1.193"/>
    </reaction>
</comment>
<keyword evidence="16" id="KW-1185">Reference proteome</keyword>
<dbReference type="InterPro" id="IPR029026">
    <property type="entry name" value="tRNA_m1G_MTases_N"/>
</dbReference>
<sequence length="243" mass="25775">MSTPPLFFLDYVPLVDVVLLTGDEGRHAGQVLRVRAGEALNLSDGRGALLECVVREVRPDGVVLRVGSRSTVPVPRPRLTVVQALPKGDRGELAVATMTELGVDAVVPWQASRCVTQWVGARSAKSLDKWRRTAREAAKQSRRPHVPKLAPLMSTAEVVALLAETSALVLHESADEPLATCALPDVDEFVLVVGPEGGITEEELAAFASVGARAVRLGSPVLRTSTAGVAALAALSVRLGRWT</sequence>
<keyword evidence="7 12" id="KW-0489">Methyltransferase</keyword>
<evidence type="ECO:0000256" key="10">
    <source>
        <dbReference type="ARBA" id="ARBA00025699"/>
    </source>
</evidence>
<evidence type="ECO:0000256" key="2">
    <source>
        <dbReference type="ARBA" id="ARBA00005528"/>
    </source>
</evidence>
<dbReference type="PANTHER" id="PTHR30027:SF3">
    <property type="entry name" value="16S RRNA (URACIL(1498)-N(3))-METHYLTRANSFERASE"/>
    <property type="match status" value="1"/>
</dbReference>
<dbReference type="SUPFAM" id="SSF88697">
    <property type="entry name" value="PUA domain-like"/>
    <property type="match status" value="1"/>
</dbReference>
<dbReference type="PIRSF" id="PIRSF015601">
    <property type="entry name" value="MTase_slr0722"/>
    <property type="match status" value="1"/>
</dbReference>
<dbReference type="Pfam" id="PF20260">
    <property type="entry name" value="PUA_4"/>
    <property type="match status" value="1"/>
</dbReference>
<dbReference type="CDD" id="cd18084">
    <property type="entry name" value="RsmE-like"/>
    <property type="match status" value="1"/>
</dbReference>
<dbReference type="Gene3D" id="2.40.240.20">
    <property type="entry name" value="Hypothetical PUA domain-like, domain 1"/>
    <property type="match status" value="1"/>
</dbReference>
<dbReference type="EC" id="2.1.1.193" evidence="3 12"/>
<keyword evidence="8 12" id="KW-0808">Transferase</keyword>
<dbReference type="NCBIfam" id="NF008693">
    <property type="entry name" value="PRK11713.2-3"/>
    <property type="match status" value="1"/>
</dbReference>
<dbReference type="InterPro" id="IPR029028">
    <property type="entry name" value="Alpha/beta_knot_MTases"/>
</dbReference>
<evidence type="ECO:0000256" key="3">
    <source>
        <dbReference type="ARBA" id="ARBA00012328"/>
    </source>
</evidence>
<evidence type="ECO:0000256" key="4">
    <source>
        <dbReference type="ARBA" id="ARBA00013673"/>
    </source>
</evidence>
<feature type="domain" description="Ribosomal RNA small subunit methyltransferase E PUA-like" evidence="14">
    <location>
        <begin position="20"/>
        <end position="66"/>
    </location>
</feature>
<evidence type="ECO:0000259" key="13">
    <source>
        <dbReference type="Pfam" id="PF04452"/>
    </source>
</evidence>
<gene>
    <name evidence="15" type="ORF">M6B22_18060</name>
</gene>
<evidence type="ECO:0000256" key="1">
    <source>
        <dbReference type="ARBA" id="ARBA00004496"/>
    </source>
</evidence>
<keyword evidence="6 12" id="KW-0698">rRNA processing</keyword>
<dbReference type="RefSeq" id="WP_269442955.1">
    <property type="nucleotide sequence ID" value="NZ_CP097463.1"/>
</dbReference>
<dbReference type="Proteomes" id="UP001164693">
    <property type="component" value="Chromosome"/>
</dbReference>
<comment type="function">
    <text evidence="10 12">Specifically methylates the N3 position of the uracil ring of uridine 1498 (m3U1498) in 16S rRNA. Acts on the fully assembled 30S ribosomal subunit.</text>
</comment>
<evidence type="ECO:0000259" key="14">
    <source>
        <dbReference type="Pfam" id="PF20260"/>
    </source>
</evidence>
<dbReference type="InterPro" id="IPR006700">
    <property type="entry name" value="RsmE"/>
</dbReference>
<dbReference type="EMBL" id="CP097463">
    <property type="protein sequence ID" value="WAX56422.1"/>
    <property type="molecule type" value="Genomic_DNA"/>
</dbReference>
<keyword evidence="5 12" id="KW-0963">Cytoplasm</keyword>
<dbReference type="Gene3D" id="3.40.1280.10">
    <property type="match status" value="1"/>
</dbReference>
<dbReference type="GO" id="GO:0008168">
    <property type="term" value="F:methyltransferase activity"/>
    <property type="evidence" value="ECO:0007669"/>
    <property type="project" value="UniProtKB-KW"/>
</dbReference>
<comment type="similarity">
    <text evidence="2 12">Belongs to the RNA methyltransferase RsmE family.</text>
</comment>
<evidence type="ECO:0000313" key="16">
    <source>
        <dbReference type="Proteomes" id="UP001164693"/>
    </source>
</evidence>
<protein>
    <recommendedName>
        <fullName evidence="4 12">Ribosomal RNA small subunit methyltransferase E</fullName>
        <ecNumber evidence="3 12">2.1.1.193</ecNumber>
    </recommendedName>
</protein>
<evidence type="ECO:0000256" key="6">
    <source>
        <dbReference type="ARBA" id="ARBA00022552"/>
    </source>
</evidence>
<dbReference type="InterPro" id="IPR015947">
    <property type="entry name" value="PUA-like_sf"/>
</dbReference>
<evidence type="ECO:0000256" key="5">
    <source>
        <dbReference type="ARBA" id="ARBA00022490"/>
    </source>
</evidence>